<dbReference type="InterPro" id="IPR005828">
    <property type="entry name" value="MFS_sugar_transport-like"/>
</dbReference>
<keyword evidence="4 7" id="KW-0812">Transmembrane</keyword>
<feature type="transmembrane region" description="Helical" evidence="7">
    <location>
        <begin position="282"/>
        <end position="304"/>
    </location>
</feature>
<name>A0A225MIC6_9BURK</name>
<feature type="transmembrane region" description="Helical" evidence="7">
    <location>
        <begin position="159"/>
        <end position="180"/>
    </location>
</feature>
<feature type="transmembrane region" description="Helical" evidence="7">
    <location>
        <begin position="324"/>
        <end position="343"/>
    </location>
</feature>
<dbReference type="Pfam" id="PF00083">
    <property type="entry name" value="Sugar_tr"/>
    <property type="match status" value="1"/>
</dbReference>
<evidence type="ECO:0000259" key="8">
    <source>
        <dbReference type="PROSITE" id="PS50850"/>
    </source>
</evidence>
<evidence type="ECO:0000256" key="2">
    <source>
        <dbReference type="ARBA" id="ARBA00010992"/>
    </source>
</evidence>
<dbReference type="PANTHER" id="PTHR23511">
    <property type="entry name" value="SYNAPTIC VESICLE GLYCOPROTEIN 2"/>
    <property type="match status" value="1"/>
</dbReference>
<dbReference type="InterPro" id="IPR020846">
    <property type="entry name" value="MFS_dom"/>
</dbReference>
<dbReference type="Gene3D" id="1.20.1250.20">
    <property type="entry name" value="MFS general substrate transporter like domains"/>
    <property type="match status" value="1"/>
</dbReference>
<dbReference type="PANTHER" id="PTHR23511:SF34">
    <property type="entry name" value="SYNAPTIC VESICLE GLYCOPROTEIN 2"/>
    <property type="match status" value="1"/>
</dbReference>
<evidence type="ECO:0000256" key="5">
    <source>
        <dbReference type="ARBA" id="ARBA00022989"/>
    </source>
</evidence>
<sequence>MTASNRPAALIAARIAMLPARGFIGKLIATIALGGCFEFYDMFLTAYIAPSLIRSHIFVLHTESFFDIHGIAAFVAALFAGMFVGAGLLGGLADRFGRRAVFYWSLLIYSACTFIMALQTTPEWVVFWRFLAMVGVGLEQVVIDTYVSEFVPASKRGRAFGLTQAICFTAVPVVAVLSWILVPHTILGLDGWRIVTIIGSLGALIVWFVRRWMPESPIWLEKVGRHGEAEQTMAEIERSAGVAAASRAGAPASLDVQNGPVGAPSPELSFSARWRLMWSAPLRGLLIVMCIFNVCVTVGYYGFASWVPTLLVAKGMTVTKSLEYSVIMALAAPLAPLLSMLVADRMERKWQVCLTCAMCAVLGCLFGAASSAAVVMLLGFLLTLNNGWMSSCYHTYQAEVFPSVVRGQAVGFVYCWSRFAGIFCSFIVAWLLGLYGPLGVFVFITANMLVIVVLIGWFGPRTNHDSNDVNVQGLAYEAKIAMNR</sequence>
<keyword evidence="3" id="KW-0813">Transport</keyword>
<dbReference type="AlphaFoldDB" id="A0A225MIC6"/>
<keyword evidence="5 7" id="KW-1133">Transmembrane helix</keyword>
<feature type="transmembrane region" description="Helical" evidence="7">
    <location>
        <begin position="192"/>
        <end position="209"/>
    </location>
</feature>
<keyword evidence="10" id="KW-1185">Reference proteome</keyword>
<dbReference type="SUPFAM" id="SSF103473">
    <property type="entry name" value="MFS general substrate transporter"/>
    <property type="match status" value="1"/>
</dbReference>
<dbReference type="InterPro" id="IPR005829">
    <property type="entry name" value="Sugar_transporter_CS"/>
</dbReference>
<dbReference type="InterPro" id="IPR036259">
    <property type="entry name" value="MFS_trans_sf"/>
</dbReference>
<evidence type="ECO:0000256" key="1">
    <source>
        <dbReference type="ARBA" id="ARBA00004141"/>
    </source>
</evidence>
<evidence type="ECO:0000256" key="3">
    <source>
        <dbReference type="ARBA" id="ARBA00022448"/>
    </source>
</evidence>
<keyword evidence="6 7" id="KW-0472">Membrane</keyword>
<feature type="domain" description="Major facilitator superfamily (MFS) profile" evidence="8">
    <location>
        <begin position="27"/>
        <end position="463"/>
    </location>
</feature>
<feature type="transmembrane region" description="Helical" evidence="7">
    <location>
        <begin position="68"/>
        <end position="89"/>
    </location>
</feature>
<feature type="transmembrane region" description="Helical" evidence="7">
    <location>
        <begin position="355"/>
        <end position="381"/>
    </location>
</feature>
<organism evidence="9 10">
    <name type="scientific">Candidimonas nitroreducens</name>
    <dbReference type="NCBI Taxonomy" id="683354"/>
    <lineage>
        <taxon>Bacteria</taxon>
        <taxon>Pseudomonadati</taxon>
        <taxon>Pseudomonadota</taxon>
        <taxon>Betaproteobacteria</taxon>
        <taxon>Burkholderiales</taxon>
        <taxon>Alcaligenaceae</taxon>
        <taxon>Candidimonas</taxon>
    </lineage>
</organism>
<dbReference type="PROSITE" id="PS50850">
    <property type="entry name" value="MFS"/>
    <property type="match status" value="1"/>
</dbReference>
<reference evidence="10" key="1">
    <citation type="submission" date="2017-06" db="EMBL/GenBank/DDBJ databases">
        <title>Herbaspirillum phytohormonus sp. nov., isolated from the root nodule of Robinia pseudoacacia in lead-zinc mine.</title>
        <authorList>
            <person name="Fan M."/>
            <person name="Lin Y."/>
        </authorList>
    </citation>
    <scope>NUCLEOTIDE SEQUENCE [LARGE SCALE GENOMIC DNA]</scope>
    <source>
        <strain evidence="10">SC-089</strain>
    </source>
</reference>
<dbReference type="GO" id="GO:0016020">
    <property type="term" value="C:membrane"/>
    <property type="evidence" value="ECO:0007669"/>
    <property type="project" value="UniProtKB-SubCell"/>
</dbReference>
<comment type="caution">
    <text evidence="9">The sequence shown here is derived from an EMBL/GenBank/DDBJ whole genome shotgun (WGS) entry which is preliminary data.</text>
</comment>
<dbReference type="Proteomes" id="UP000214603">
    <property type="component" value="Unassembled WGS sequence"/>
</dbReference>
<evidence type="ECO:0000313" key="10">
    <source>
        <dbReference type="Proteomes" id="UP000214603"/>
    </source>
</evidence>
<dbReference type="RefSeq" id="WP_088603991.1">
    <property type="nucleotide sequence ID" value="NZ_NJIH01000007.1"/>
</dbReference>
<comment type="subcellular location">
    <subcellularLocation>
        <location evidence="1">Membrane</location>
        <topology evidence="1">Multi-pass membrane protein</topology>
    </subcellularLocation>
</comment>
<dbReference type="EMBL" id="NJIH01000007">
    <property type="protein sequence ID" value="OWT59261.1"/>
    <property type="molecule type" value="Genomic_DNA"/>
</dbReference>
<feature type="transmembrane region" description="Helical" evidence="7">
    <location>
        <begin position="411"/>
        <end position="431"/>
    </location>
</feature>
<feature type="transmembrane region" description="Helical" evidence="7">
    <location>
        <begin position="27"/>
        <end position="48"/>
    </location>
</feature>
<dbReference type="CDD" id="cd17316">
    <property type="entry name" value="MFS_SV2_like"/>
    <property type="match status" value="1"/>
</dbReference>
<comment type="similarity">
    <text evidence="2">Belongs to the major facilitator superfamily. Sugar transporter (TC 2.A.1.1) family.</text>
</comment>
<accession>A0A225MIC6</accession>
<feature type="transmembrane region" description="Helical" evidence="7">
    <location>
        <begin position="438"/>
        <end position="458"/>
    </location>
</feature>
<evidence type="ECO:0000256" key="6">
    <source>
        <dbReference type="ARBA" id="ARBA00023136"/>
    </source>
</evidence>
<evidence type="ECO:0000256" key="4">
    <source>
        <dbReference type="ARBA" id="ARBA00022692"/>
    </source>
</evidence>
<evidence type="ECO:0000313" key="9">
    <source>
        <dbReference type="EMBL" id="OWT59261.1"/>
    </source>
</evidence>
<dbReference type="GO" id="GO:0022857">
    <property type="term" value="F:transmembrane transporter activity"/>
    <property type="evidence" value="ECO:0007669"/>
    <property type="project" value="InterPro"/>
</dbReference>
<evidence type="ECO:0000256" key="7">
    <source>
        <dbReference type="SAM" id="Phobius"/>
    </source>
</evidence>
<protein>
    <submittedName>
        <fullName evidence="9">MFS transporter</fullName>
    </submittedName>
</protein>
<proteinExistence type="inferred from homology"/>
<feature type="transmembrane region" description="Helical" evidence="7">
    <location>
        <begin position="101"/>
        <end position="120"/>
    </location>
</feature>
<feature type="transmembrane region" description="Helical" evidence="7">
    <location>
        <begin position="126"/>
        <end position="147"/>
    </location>
</feature>
<gene>
    <name evidence="9" type="ORF">CEY11_13880</name>
</gene>
<dbReference type="OrthoDB" id="9814026at2"/>
<dbReference type="PROSITE" id="PS00216">
    <property type="entry name" value="SUGAR_TRANSPORT_1"/>
    <property type="match status" value="1"/>
</dbReference>